<name>A0A402AFW7_9CHLR</name>
<evidence type="ECO:0000256" key="9">
    <source>
        <dbReference type="SAM" id="Phobius"/>
    </source>
</evidence>
<feature type="transmembrane region" description="Helical" evidence="9">
    <location>
        <begin position="214"/>
        <end position="232"/>
    </location>
</feature>
<keyword evidence="7 9" id="KW-0472">Membrane</keyword>
<evidence type="ECO:0000256" key="6">
    <source>
        <dbReference type="ARBA" id="ARBA00022989"/>
    </source>
</evidence>
<evidence type="ECO:0000256" key="8">
    <source>
        <dbReference type="SAM" id="MobiDB-lite"/>
    </source>
</evidence>
<comment type="caution">
    <text evidence="11">The sequence shown here is derived from an EMBL/GenBank/DDBJ whole genome shotgun (WGS) entry which is preliminary data.</text>
</comment>
<feature type="transmembrane region" description="Helical" evidence="9">
    <location>
        <begin position="400"/>
        <end position="418"/>
    </location>
</feature>
<dbReference type="PANTHER" id="PTHR33908">
    <property type="entry name" value="MANNOSYLTRANSFERASE YKCB-RELATED"/>
    <property type="match status" value="1"/>
</dbReference>
<feature type="transmembrane region" description="Helical" evidence="9">
    <location>
        <begin position="191"/>
        <end position="208"/>
    </location>
</feature>
<feature type="transmembrane region" description="Helical" evidence="9">
    <location>
        <begin position="377"/>
        <end position="395"/>
    </location>
</feature>
<proteinExistence type="predicted"/>
<protein>
    <recommendedName>
        <fullName evidence="10">ArnT-like N-terminal domain-containing protein</fullName>
    </recommendedName>
</protein>
<evidence type="ECO:0000313" key="12">
    <source>
        <dbReference type="Proteomes" id="UP000287188"/>
    </source>
</evidence>
<dbReference type="PANTHER" id="PTHR33908:SF11">
    <property type="entry name" value="MEMBRANE PROTEIN"/>
    <property type="match status" value="1"/>
</dbReference>
<evidence type="ECO:0000256" key="3">
    <source>
        <dbReference type="ARBA" id="ARBA00022676"/>
    </source>
</evidence>
<dbReference type="GO" id="GO:0005886">
    <property type="term" value="C:plasma membrane"/>
    <property type="evidence" value="ECO:0007669"/>
    <property type="project" value="UniProtKB-SubCell"/>
</dbReference>
<accession>A0A402AFW7</accession>
<dbReference type="Pfam" id="PF02366">
    <property type="entry name" value="PMT"/>
    <property type="match status" value="1"/>
</dbReference>
<evidence type="ECO:0000256" key="5">
    <source>
        <dbReference type="ARBA" id="ARBA00022692"/>
    </source>
</evidence>
<feature type="transmembrane region" description="Helical" evidence="9">
    <location>
        <begin position="262"/>
        <end position="292"/>
    </location>
</feature>
<dbReference type="RefSeq" id="WP_126549606.1">
    <property type="nucleotide sequence ID" value="NZ_BIFS01000001.1"/>
</dbReference>
<dbReference type="Proteomes" id="UP000287188">
    <property type="component" value="Unassembled WGS sequence"/>
</dbReference>
<dbReference type="EMBL" id="BIFS01000001">
    <property type="protein sequence ID" value="GCE18007.1"/>
    <property type="molecule type" value="Genomic_DNA"/>
</dbReference>
<feature type="region of interest" description="Disordered" evidence="8">
    <location>
        <begin position="1"/>
        <end position="20"/>
    </location>
</feature>
<keyword evidence="6 9" id="KW-1133">Transmembrane helix</keyword>
<feature type="transmembrane region" description="Helical" evidence="9">
    <location>
        <begin position="239"/>
        <end position="256"/>
    </location>
</feature>
<sequence length="621" mass="70922">MSSRIKNTQFRAPDQHMKSALPQMPPVTLLNDNPEHLLLHKSWNFTVHTTYRPGPGTGMLRRLQTPPRPRYISAQSERISDSETREVPRIALLNPIPSRKSALSRWLEMGILLTGLLASLLGHAFNIFQFPRYELDEGTYISSAWAILHGQITPYPYGYGHPPLAWLQLALLVPFSGGFFTFGNAINTGRVLMLPYTLGSSLLVYLIVRRIVGSRSASMLGLILFSLSPLSITYQRQILLDNISAFWLLLSLYLLVTSNSRLRYIVLAALSFGIALLSKEVMILFLPVMIYATRLYTTRFQRKFALVVFIYTTIALGSSFVLLAILKGELFPYDWHLPWDIHQHLSLLQTYLDQTQRGQEEGSFSGSWGNWLHGDRLLLLCSLATPAFNIIVGWWKRQYLLMGLMAASFWLLLIRGGVVLSFYFIPLIPLTAINVALSVHLITRWLSKWLHMQAVRVALIITIIAVLIPYDYVQATPLFTQHPTSAQTNTINWIRTHISNRNAFIVINSYLYLDLREANNVPTFRYAHVYFNVATDPELRDKLLHNDWRNIDYIVADSEMLTDIHHNSQQMKIIQDALNHARIRQQFRAQDTDQQLVITIYQVQHTPVQSSKPKGKGALGK</sequence>
<organism evidence="11 12">
    <name type="scientific">Dictyobacter kobayashii</name>
    <dbReference type="NCBI Taxonomy" id="2014872"/>
    <lineage>
        <taxon>Bacteria</taxon>
        <taxon>Bacillati</taxon>
        <taxon>Chloroflexota</taxon>
        <taxon>Ktedonobacteria</taxon>
        <taxon>Ktedonobacterales</taxon>
        <taxon>Dictyobacteraceae</taxon>
        <taxon>Dictyobacter</taxon>
    </lineage>
</organism>
<keyword evidence="4" id="KW-0808">Transferase</keyword>
<dbReference type="GO" id="GO:0009103">
    <property type="term" value="P:lipopolysaccharide biosynthetic process"/>
    <property type="evidence" value="ECO:0007669"/>
    <property type="project" value="UniProtKB-ARBA"/>
</dbReference>
<feature type="domain" description="ArnT-like N-terminal" evidence="10">
    <location>
        <begin position="190"/>
        <end position="315"/>
    </location>
</feature>
<evidence type="ECO:0000256" key="7">
    <source>
        <dbReference type="ARBA" id="ARBA00023136"/>
    </source>
</evidence>
<comment type="subcellular location">
    <subcellularLocation>
        <location evidence="1">Cell membrane</location>
        <topology evidence="1">Multi-pass membrane protein</topology>
    </subcellularLocation>
</comment>
<evidence type="ECO:0000256" key="2">
    <source>
        <dbReference type="ARBA" id="ARBA00022475"/>
    </source>
</evidence>
<keyword evidence="2" id="KW-1003">Cell membrane</keyword>
<evidence type="ECO:0000313" key="11">
    <source>
        <dbReference type="EMBL" id="GCE18007.1"/>
    </source>
</evidence>
<gene>
    <name evidence="11" type="ORF">KDK_18070</name>
</gene>
<dbReference type="InterPro" id="IPR003342">
    <property type="entry name" value="ArnT-like_N"/>
</dbReference>
<dbReference type="GO" id="GO:0016763">
    <property type="term" value="F:pentosyltransferase activity"/>
    <property type="evidence" value="ECO:0007669"/>
    <property type="project" value="TreeGrafter"/>
</dbReference>
<reference evidence="12" key="1">
    <citation type="submission" date="2018-12" db="EMBL/GenBank/DDBJ databases">
        <title>Tengunoibacter tsumagoiensis gen. nov., sp. nov., Dictyobacter kobayashii sp. nov., D. alpinus sp. nov., and D. joshuensis sp. nov. and description of Dictyobacteraceae fam. nov. within the order Ktedonobacterales isolated from Tengu-no-mugimeshi.</title>
        <authorList>
            <person name="Wang C.M."/>
            <person name="Zheng Y."/>
            <person name="Sakai Y."/>
            <person name="Toyoda A."/>
            <person name="Minakuchi Y."/>
            <person name="Abe K."/>
            <person name="Yokota A."/>
            <person name="Yabe S."/>
        </authorList>
    </citation>
    <scope>NUCLEOTIDE SEQUENCE [LARGE SCALE GENOMIC DNA]</scope>
    <source>
        <strain evidence="12">Uno11</strain>
    </source>
</reference>
<feature type="transmembrane region" description="Helical" evidence="9">
    <location>
        <begin position="424"/>
        <end position="442"/>
    </location>
</feature>
<feature type="transmembrane region" description="Helical" evidence="9">
    <location>
        <begin position="454"/>
        <end position="473"/>
    </location>
</feature>
<evidence type="ECO:0000256" key="1">
    <source>
        <dbReference type="ARBA" id="ARBA00004651"/>
    </source>
</evidence>
<dbReference type="InterPro" id="IPR050297">
    <property type="entry name" value="LipidA_mod_glycosyltrf_83"/>
</dbReference>
<dbReference type="OrthoDB" id="3207667at2"/>
<dbReference type="AlphaFoldDB" id="A0A402AFW7"/>
<feature type="transmembrane region" description="Helical" evidence="9">
    <location>
        <begin position="164"/>
        <end position="184"/>
    </location>
</feature>
<feature type="transmembrane region" description="Helical" evidence="9">
    <location>
        <begin position="106"/>
        <end position="128"/>
    </location>
</feature>
<evidence type="ECO:0000259" key="10">
    <source>
        <dbReference type="Pfam" id="PF02366"/>
    </source>
</evidence>
<keyword evidence="3" id="KW-0328">Glycosyltransferase</keyword>
<feature type="transmembrane region" description="Helical" evidence="9">
    <location>
        <begin position="304"/>
        <end position="326"/>
    </location>
</feature>
<feature type="compositionally biased region" description="Polar residues" evidence="8">
    <location>
        <begin position="1"/>
        <end position="10"/>
    </location>
</feature>
<keyword evidence="5 9" id="KW-0812">Transmembrane</keyword>
<evidence type="ECO:0000256" key="4">
    <source>
        <dbReference type="ARBA" id="ARBA00022679"/>
    </source>
</evidence>
<keyword evidence="12" id="KW-1185">Reference proteome</keyword>